<dbReference type="Proteomes" id="UP000744676">
    <property type="component" value="Unassembled WGS sequence"/>
</dbReference>
<reference evidence="1 2" key="1">
    <citation type="journal article" date="2020" name="Front. Microbiol.">
        <title>Phenotypic and Genetic Characterization of the Cheese Ripening Yeast Geotrichum candidum.</title>
        <authorList>
            <person name="Perkins V."/>
            <person name="Vignola S."/>
            <person name="Lessard M.H."/>
            <person name="Plante P.L."/>
            <person name="Corbeil J."/>
            <person name="Dugat-Bony E."/>
            <person name="Frenette M."/>
            <person name="Labrie S."/>
        </authorList>
    </citation>
    <scope>NUCLEOTIDE SEQUENCE [LARGE SCALE GENOMIC DNA]</scope>
    <source>
        <strain evidence="1 2">LMA-1147</strain>
    </source>
</reference>
<keyword evidence="2" id="KW-1185">Reference proteome</keyword>
<protein>
    <submittedName>
        <fullName evidence="1">Uncharacterized protein</fullName>
    </submittedName>
</protein>
<comment type="caution">
    <text evidence="1">The sequence shown here is derived from an EMBL/GenBank/DDBJ whole genome shotgun (WGS) entry which is preliminary data.</text>
</comment>
<proteinExistence type="predicted"/>
<evidence type="ECO:0000313" key="2">
    <source>
        <dbReference type="Proteomes" id="UP000744676"/>
    </source>
</evidence>
<dbReference type="EMBL" id="QVQA01000024">
    <property type="protein sequence ID" value="KAF5100239.1"/>
    <property type="molecule type" value="Genomic_DNA"/>
</dbReference>
<accession>A0ACB6V760</accession>
<sequence>MTTESAPAPAATPVQKNKKIQRPDKATFEADLKKFEADLQAKIAISKQAQEAIKNFSASGVDNQKRDEIKATLSQLRQKQADIKNQKAKINNEISQVDERIQRRNKEFQAAKSKVNFRSVEELDNHVKDLEKRVDAGTFRIAEERKALNEISNLKKLRKNFGGIEELKSQIDADKQKISELKGQIRAFDSSAISAQYEKAQGELNSINDKSQDIRKSRDALYNRRNQAQKDVDAALKTLKTLKDQYYGQIRAYREQNAAEIAARKERERIEREEAEKERRREAAEEKLEIASEPAFASQIATAKNLLAYFDPTYTGASGAGSASFDDLNKAKARVVEAPVEFKVLKKETEVFFAGTGGKKNKKKASQQEPAKKDDKLTVNFQVVEDLTNLNVAVPTSNADIPKTIEDIKKKIEYYVANEERVTKERIERAKAEIAKIEAEAEAEAAAEKAEETPKSDAE</sequence>
<evidence type="ECO:0000313" key="1">
    <source>
        <dbReference type="EMBL" id="KAF5100239.1"/>
    </source>
</evidence>
<name>A0ACB6V760_9ASCO</name>
<organism evidence="1 2">
    <name type="scientific">Geotrichum galactomycetum</name>
    <dbReference type="NCBI Taxonomy" id="27317"/>
    <lineage>
        <taxon>Eukaryota</taxon>
        <taxon>Fungi</taxon>
        <taxon>Dikarya</taxon>
        <taxon>Ascomycota</taxon>
        <taxon>Saccharomycotina</taxon>
        <taxon>Dipodascomycetes</taxon>
        <taxon>Dipodascales</taxon>
        <taxon>Dipodascaceae</taxon>
        <taxon>Geotrichum</taxon>
    </lineage>
</organism>
<gene>
    <name evidence="1" type="ORF">D0Z00_001341</name>
</gene>